<evidence type="ECO:0000313" key="3">
    <source>
        <dbReference type="Proteomes" id="UP000192247"/>
    </source>
</evidence>
<evidence type="ECO:0000313" key="2">
    <source>
        <dbReference type="EMBL" id="OQR67068.1"/>
    </source>
</evidence>
<dbReference type="InterPro" id="IPR027408">
    <property type="entry name" value="PNPase/RNase_PH_dom_sf"/>
</dbReference>
<dbReference type="Pfam" id="PF03725">
    <property type="entry name" value="RNase_PH_C"/>
    <property type="match status" value="1"/>
</dbReference>
<proteinExistence type="predicted"/>
<gene>
    <name evidence="2" type="ORF">BIW11_04853</name>
</gene>
<dbReference type="Gene3D" id="3.30.230.70">
    <property type="entry name" value="GHMP Kinase, N-terminal domain"/>
    <property type="match status" value="1"/>
</dbReference>
<keyword evidence="3" id="KW-1185">Reference proteome</keyword>
<name>A0A1V9X0W6_9ACAR</name>
<dbReference type="Proteomes" id="UP000192247">
    <property type="component" value="Unassembled WGS sequence"/>
</dbReference>
<evidence type="ECO:0000259" key="1">
    <source>
        <dbReference type="Pfam" id="PF03725"/>
    </source>
</evidence>
<dbReference type="STRING" id="418985.A0A1V9X0W6"/>
<dbReference type="SUPFAM" id="SSF55666">
    <property type="entry name" value="Ribonuclease PH domain 2-like"/>
    <property type="match status" value="1"/>
</dbReference>
<dbReference type="InterPro" id="IPR015847">
    <property type="entry name" value="ExoRNase_PH_dom2"/>
</dbReference>
<dbReference type="AlphaFoldDB" id="A0A1V9X0W6"/>
<reference evidence="2 3" key="1">
    <citation type="journal article" date="2017" name="Gigascience">
        <title>Draft genome of the honey bee ectoparasitic mite, Tropilaelaps mercedesae, is shaped by the parasitic life history.</title>
        <authorList>
            <person name="Dong X."/>
            <person name="Armstrong S.D."/>
            <person name="Xia D."/>
            <person name="Makepeace B.L."/>
            <person name="Darby A.C."/>
            <person name="Kadowaki T."/>
        </authorList>
    </citation>
    <scope>NUCLEOTIDE SEQUENCE [LARGE SCALE GENOMIC DNA]</scope>
    <source>
        <strain evidence="2">Wuxi-XJTLU</strain>
    </source>
</reference>
<accession>A0A1V9X0W6</accession>
<dbReference type="InParanoid" id="A0A1V9X0W6"/>
<feature type="domain" description="Exoribonuclease phosphorolytic" evidence="1">
    <location>
        <begin position="12"/>
        <end position="37"/>
    </location>
</feature>
<dbReference type="EMBL" id="MNPL01030034">
    <property type="protein sequence ID" value="OQR67068.1"/>
    <property type="molecule type" value="Genomic_DNA"/>
</dbReference>
<protein>
    <submittedName>
        <fullName evidence="2">Exosome complex component RRP41-like</fullName>
    </submittedName>
</protein>
<dbReference type="InterPro" id="IPR036345">
    <property type="entry name" value="ExoRNase_PH_dom2_sf"/>
</dbReference>
<sequence length="43" mass="4478">MALVDAGIGMRDYVCACSAGFFGDTALLDLNNLEESHKGTGLT</sequence>
<comment type="caution">
    <text evidence="2">The sequence shown here is derived from an EMBL/GenBank/DDBJ whole genome shotgun (WGS) entry which is preliminary data.</text>
</comment>
<dbReference type="OrthoDB" id="27298at2759"/>
<organism evidence="2 3">
    <name type="scientific">Tropilaelaps mercedesae</name>
    <dbReference type="NCBI Taxonomy" id="418985"/>
    <lineage>
        <taxon>Eukaryota</taxon>
        <taxon>Metazoa</taxon>
        <taxon>Ecdysozoa</taxon>
        <taxon>Arthropoda</taxon>
        <taxon>Chelicerata</taxon>
        <taxon>Arachnida</taxon>
        <taxon>Acari</taxon>
        <taxon>Parasitiformes</taxon>
        <taxon>Mesostigmata</taxon>
        <taxon>Gamasina</taxon>
        <taxon>Dermanyssoidea</taxon>
        <taxon>Laelapidae</taxon>
        <taxon>Tropilaelaps</taxon>
    </lineage>
</organism>
<feature type="non-terminal residue" evidence="2">
    <location>
        <position position="43"/>
    </location>
</feature>